<gene>
    <name evidence="1" type="ORF">A4R26_31640</name>
</gene>
<dbReference type="EMBL" id="LWBP01000236">
    <property type="protein sequence ID" value="OQP47955.1"/>
    <property type="molecule type" value="Genomic_DNA"/>
</dbReference>
<evidence type="ECO:0000313" key="1">
    <source>
        <dbReference type="EMBL" id="OQP47955.1"/>
    </source>
</evidence>
<accession>A0A1V9EPZ0</accession>
<protein>
    <submittedName>
        <fullName evidence="1">Uncharacterized protein</fullName>
    </submittedName>
</protein>
<keyword evidence="2" id="KW-1185">Reference proteome</keyword>
<dbReference type="AlphaFoldDB" id="A0A1V9EPZ0"/>
<reference evidence="2" key="1">
    <citation type="submission" date="2016-04" db="EMBL/GenBank/DDBJ databases">
        <authorList>
            <person name="Chen L."/>
            <person name="Zhuang W."/>
            <person name="Wang G."/>
        </authorList>
    </citation>
    <scope>NUCLEOTIDE SEQUENCE [LARGE SCALE GENOMIC DNA]</scope>
    <source>
        <strain evidence="2">208</strain>
    </source>
</reference>
<dbReference type="STRING" id="550983.A4R26_31640"/>
<dbReference type="Proteomes" id="UP000192276">
    <property type="component" value="Unassembled WGS sequence"/>
</dbReference>
<sequence length="224" mass="25986">MTVRKKEKLFWCIRKEWEKLREIENPGEKKTWLRGGVTITGMRGYHKTEWGVAMVRNLQHSAIDQINGSGTKAFPPITIVQNRMEYTVNNNTCHNFTEHNTIIHSGTVGIKGKEKDVFSKKQILIWLDLQADLSKMERIDFTKPNKFEAIARLLQAINGKSKDSWMEELDKYKTKGLYHYSSQGELRQLINTITNISETARKAGYRELAKAADRKIRELEKMQA</sequence>
<comment type="caution">
    <text evidence="1">The sequence shown here is derived from an EMBL/GenBank/DDBJ whole genome shotgun (WGS) entry which is preliminary data.</text>
</comment>
<organism evidence="1 2">
    <name type="scientific">Niastella populi</name>
    <dbReference type="NCBI Taxonomy" id="550983"/>
    <lineage>
        <taxon>Bacteria</taxon>
        <taxon>Pseudomonadati</taxon>
        <taxon>Bacteroidota</taxon>
        <taxon>Chitinophagia</taxon>
        <taxon>Chitinophagales</taxon>
        <taxon>Chitinophagaceae</taxon>
        <taxon>Niastella</taxon>
    </lineage>
</organism>
<evidence type="ECO:0000313" key="2">
    <source>
        <dbReference type="Proteomes" id="UP000192276"/>
    </source>
</evidence>
<dbReference type="OrthoDB" id="658934at2"/>
<proteinExistence type="predicted"/>
<dbReference type="RefSeq" id="WP_081170388.1">
    <property type="nucleotide sequence ID" value="NZ_LWBP01000236.1"/>
</dbReference>
<name>A0A1V9EPZ0_9BACT</name>